<protein>
    <recommendedName>
        <fullName evidence="2">Dicarboxylate carrier MatC N-terminal domain-containing protein</fullName>
    </recommendedName>
</protein>
<dbReference type="InterPro" id="IPR009827">
    <property type="entry name" value="MatC_N"/>
</dbReference>
<dbReference type="Proteomes" id="UP000783742">
    <property type="component" value="Unassembled WGS sequence"/>
</dbReference>
<keyword evidence="4" id="KW-1185">Reference proteome</keyword>
<dbReference type="RefSeq" id="WP_216547929.1">
    <property type="nucleotide sequence ID" value="NZ_JAHLQO010000001.1"/>
</dbReference>
<feature type="transmembrane region" description="Helical" evidence="1">
    <location>
        <begin position="90"/>
        <end position="116"/>
    </location>
</feature>
<evidence type="ECO:0000313" key="3">
    <source>
        <dbReference type="EMBL" id="MBU5668277.1"/>
    </source>
</evidence>
<feature type="transmembrane region" description="Helical" evidence="1">
    <location>
        <begin position="259"/>
        <end position="279"/>
    </location>
</feature>
<feature type="domain" description="Dicarboxylate carrier MatC N-terminal" evidence="2">
    <location>
        <begin position="4"/>
        <end position="145"/>
    </location>
</feature>
<organism evidence="3 4">
    <name type="scientific">Peptoniphilus ovalis</name>
    <dbReference type="NCBI Taxonomy" id="2841503"/>
    <lineage>
        <taxon>Bacteria</taxon>
        <taxon>Bacillati</taxon>
        <taxon>Bacillota</taxon>
        <taxon>Tissierellia</taxon>
        <taxon>Tissierellales</taxon>
        <taxon>Peptoniphilaceae</taxon>
        <taxon>Peptoniphilus</taxon>
    </lineage>
</organism>
<keyword evidence="1" id="KW-0472">Membrane</keyword>
<evidence type="ECO:0000256" key="1">
    <source>
        <dbReference type="SAM" id="Phobius"/>
    </source>
</evidence>
<feature type="transmembrane region" description="Helical" evidence="1">
    <location>
        <begin position="214"/>
        <end position="247"/>
    </location>
</feature>
<feature type="transmembrane region" description="Helical" evidence="1">
    <location>
        <begin position="170"/>
        <end position="193"/>
    </location>
</feature>
<sequence length="418" mass="43961">MLAIVTFVALLVAIVTGFLRNINVGIASIGLAFIVATILGVSVKEIMSGFNSSLFLTMLGVSYLFGIINSNKTLETLAKKLISLTGGRVYLIPPTIFIIAGLMTFAGPGSIPLLAIMPIISIPIALNCGYNPIMLSLIGVSGAMACRMSPITPEGILVHELLANQGINDAVVPVFINMFIAGLIDAIAVFIFYKGYKVRGKIDLPKETFTRDQVISTIALVLMVIGGLVFKLNIGLLSFFLGFVLIVIGVCDEKTALKSIPWNVLLMVVGVGILMKLIFISGGIDLMVDGLSKLMTTKTAAPIMLCLGSLMSFFSSGLGVVFPTLIPTVSGIVSNLAGNVSPIELASMVVIGGTISGVSPISTAGALILSGVSSNEEATQLHPENKMFVELFGWAIATLALSLIVCVIGVYSFVSFNF</sequence>
<feature type="transmembrane region" description="Helical" evidence="1">
    <location>
        <begin position="50"/>
        <end position="70"/>
    </location>
</feature>
<proteinExistence type="predicted"/>
<evidence type="ECO:0000313" key="4">
    <source>
        <dbReference type="Proteomes" id="UP000783742"/>
    </source>
</evidence>
<keyword evidence="1" id="KW-1133">Transmembrane helix</keyword>
<feature type="domain" description="Dicarboxylate carrier MatC N-terminal" evidence="2">
    <location>
        <begin position="213"/>
        <end position="353"/>
    </location>
</feature>
<feature type="transmembrane region" description="Helical" evidence="1">
    <location>
        <begin position="391"/>
        <end position="414"/>
    </location>
</feature>
<feature type="transmembrane region" description="Helical" evidence="1">
    <location>
        <begin position="300"/>
        <end position="326"/>
    </location>
</feature>
<dbReference type="Pfam" id="PF07158">
    <property type="entry name" value="MatC_N"/>
    <property type="match status" value="2"/>
</dbReference>
<evidence type="ECO:0000259" key="2">
    <source>
        <dbReference type="Pfam" id="PF07158"/>
    </source>
</evidence>
<gene>
    <name evidence="3" type="ORF">KQI68_00330</name>
</gene>
<feature type="transmembrane region" description="Helical" evidence="1">
    <location>
        <begin position="346"/>
        <end position="370"/>
    </location>
</feature>
<reference evidence="3 4" key="1">
    <citation type="submission" date="2021-06" db="EMBL/GenBank/DDBJ databases">
        <authorList>
            <person name="Sun Q."/>
            <person name="Li D."/>
        </authorList>
    </citation>
    <scope>NUCLEOTIDE SEQUENCE [LARGE SCALE GENOMIC DNA]</scope>
    <source>
        <strain evidence="3 4">MSJ-1</strain>
    </source>
</reference>
<name>A0ABS6FDN8_9FIRM</name>
<feature type="transmembrane region" description="Helical" evidence="1">
    <location>
        <begin position="27"/>
        <end position="43"/>
    </location>
</feature>
<accession>A0ABS6FDN8</accession>
<keyword evidence="1" id="KW-0812">Transmembrane</keyword>
<dbReference type="EMBL" id="JAHLQO010000001">
    <property type="protein sequence ID" value="MBU5668277.1"/>
    <property type="molecule type" value="Genomic_DNA"/>
</dbReference>
<comment type="caution">
    <text evidence="3">The sequence shown here is derived from an EMBL/GenBank/DDBJ whole genome shotgun (WGS) entry which is preliminary data.</text>
</comment>